<gene>
    <name evidence="3" type="ORF">EV130_10475</name>
</gene>
<dbReference type="InterPro" id="IPR011990">
    <property type="entry name" value="TPR-like_helical_dom_sf"/>
</dbReference>
<evidence type="ECO:0000259" key="2">
    <source>
        <dbReference type="Pfam" id="PF08242"/>
    </source>
</evidence>
<evidence type="ECO:0000313" key="3">
    <source>
        <dbReference type="EMBL" id="TCU26467.1"/>
    </source>
</evidence>
<reference evidence="3 4" key="1">
    <citation type="submission" date="2019-03" db="EMBL/GenBank/DDBJ databases">
        <title>Genomic Encyclopedia of Type Strains, Phase IV (KMG-V): Genome sequencing to study the core and pangenomes of soil and plant-associated prokaryotes.</title>
        <authorList>
            <person name="Whitman W."/>
        </authorList>
    </citation>
    <scope>NUCLEOTIDE SEQUENCE [LARGE SCALE GENOMIC DNA]</scope>
    <source>
        <strain evidence="3 4">Gr42</strain>
    </source>
</reference>
<dbReference type="Proteomes" id="UP000295547">
    <property type="component" value="Unassembled WGS sequence"/>
</dbReference>
<feature type="domain" description="Methyltransferase type 12" evidence="2">
    <location>
        <begin position="156"/>
        <end position="251"/>
    </location>
</feature>
<keyword evidence="4" id="KW-1185">Reference proteome</keyword>
<keyword evidence="3" id="KW-0489">Methyltransferase</keyword>
<dbReference type="CDD" id="cd02440">
    <property type="entry name" value="AdoMet_MTases"/>
    <property type="match status" value="1"/>
</dbReference>
<dbReference type="Pfam" id="PF08242">
    <property type="entry name" value="Methyltransf_12"/>
    <property type="match status" value="1"/>
</dbReference>
<dbReference type="InterPro" id="IPR013217">
    <property type="entry name" value="Methyltransf_12"/>
</dbReference>
<evidence type="ECO:0000256" key="1">
    <source>
        <dbReference type="PROSITE-ProRule" id="PRU00339"/>
    </source>
</evidence>
<feature type="repeat" description="TPR" evidence="1">
    <location>
        <begin position="56"/>
        <end position="89"/>
    </location>
</feature>
<protein>
    <submittedName>
        <fullName evidence="3">Putative TPR repeat methyltransferase</fullName>
    </submittedName>
</protein>
<proteinExistence type="predicted"/>
<keyword evidence="3" id="KW-0808">Transferase</keyword>
<dbReference type="GO" id="GO:0032259">
    <property type="term" value="P:methylation"/>
    <property type="evidence" value="ECO:0007669"/>
    <property type="project" value="UniProtKB-KW"/>
</dbReference>
<organism evidence="3 4">
    <name type="scientific">Rhizobium azibense</name>
    <dbReference type="NCBI Taxonomy" id="1136135"/>
    <lineage>
        <taxon>Bacteria</taxon>
        <taxon>Pseudomonadati</taxon>
        <taxon>Pseudomonadota</taxon>
        <taxon>Alphaproteobacteria</taxon>
        <taxon>Hyphomicrobiales</taxon>
        <taxon>Rhizobiaceae</taxon>
        <taxon>Rhizobium/Agrobacterium group</taxon>
        <taxon>Rhizobium</taxon>
    </lineage>
</organism>
<dbReference type="InterPro" id="IPR029063">
    <property type="entry name" value="SAM-dependent_MTases_sf"/>
</dbReference>
<comment type="caution">
    <text evidence="3">The sequence shown here is derived from an EMBL/GenBank/DDBJ whole genome shotgun (WGS) entry which is preliminary data.</text>
</comment>
<dbReference type="Gene3D" id="3.40.50.150">
    <property type="entry name" value="Vaccinia Virus protein VP39"/>
    <property type="match status" value="1"/>
</dbReference>
<dbReference type="GO" id="GO:0008168">
    <property type="term" value="F:methyltransferase activity"/>
    <property type="evidence" value="ECO:0007669"/>
    <property type="project" value="UniProtKB-KW"/>
</dbReference>
<dbReference type="PROSITE" id="PS50005">
    <property type="entry name" value="TPR"/>
    <property type="match status" value="1"/>
</dbReference>
<dbReference type="SUPFAM" id="SSF53335">
    <property type="entry name" value="S-adenosyl-L-methionine-dependent methyltransferases"/>
    <property type="match status" value="1"/>
</dbReference>
<dbReference type="SMART" id="SM00028">
    <property type="entry name" value="TPR"/>
    <property type="match status" value="1"/>
</dbReference>
<name>A0A4R3QYF7_9HYPH</name>
<dbReference type="InterPro" id="IPR019734">
    <property type="entry name" value="TPR_rpt"/>
</dbReference>
<dbReference type="EMBL" id="SMBJ01000004">
    <property type="protein sequence ID" value="TCU26467.1"/>
    <property type="molecule type" value="Genomic_DNA"/>
</dbReference>
<sequence length="317" mass="34399">MHRHSTGQIMQQSQLSSGDVIADRRADYAKMLDEGGEPDAAAELMEQALELTPGWAAGWYRLATYRERAGKVESAIEAFLKTLTLDPEDIFGASLKLALLDGSNTPDRPASRYVERLFDDYAARFETSLVERLDYSVPQKLAALVAATGRKYSLAVDLGCGTGLLGPEIRAYAGRLEGYDLSQKMLAKAGEKTIYDHLARADLSLAPEGSGVFADGADHRADLVTAADVLMYLGDLESTFAIVDRLASSGADFAFSVEDAGEGDGFHLAPSLRYAHTEAYVRSLCRRCGFEIVETVKTTIRMDGAKPVAGILFIARR</sequence>
<accession>A0A4R3QYF7</accession>
<dbReference type="AlphaFoldDB" id="A0A4R3QYF7"/>
<dbReference type="Gene3D" id="1.25.40.10">
    <property type="entry name" value="Tetratricopeptide repeat domain"/>
    <property type="match status" value="1"/>
</dbReference>
<evidence type="ECO:0000313" key="4">
    <source>
        <dbReference type="Proteomes" id="UP000295547"/>
    </source>
</evidence>
<dbReference type="SUPFAM" id="SSF48452">
    <property type="entry name" value="TPR-like"/>
    <property type="match status" value="1"/>
</dbReference>
<keyword evidence="1" id="KW-0802">TPR repeat</keyword>